<dbReference type="AlphaFoldDB" id="A0A7C9F5Y4"/>
<name>A0A7C9F5Y4_OPUST</name>
<proteinExistence type="predicted"/>
<organism evidence="1">
    <name type="scientific">Opuntia streptacantha</name>
    <name type="common">Prickly pear cactus</name>
    <name type="synonym">Opuntia cardona</name>
    <dbReference type="NCBI Taxonomy" id="393608"/>
    <lineage>
        <taxon>Eukaryota</taxon>
        <taxon>Viridiplantae</taxon>
        <taxon>Streptophyta</taxon>
        <taxon>Embryophyta</taxon>
        <taxon>Tracheophyta</taxon>
        <taxon>Spermatophyta</taxon>
        <taxon>Magnoliopsida</taxon>
        <taxon>eudicotyledons</taxon>
        <taxon>Gunneridae</taxon>
        <taxon>Pentapetalae</taxon>
        <taxon>Caryophyllales</taxon>
        <taxon>Cactineae</taxon>
        <taxon>Cactaceae</taxon>
        <taxon>Opuntioideae</taxon>
        <taxon>Opuntia</taxon>
    </lineage>
</organism>
<dbReference type="EMBL" id="GISG01282990">
    <property type="protein sequence ID" value="MBA4679325.1"/>
    <property type="molecule type" value="Transcribed_RNA"/>
</dbReference>
<evidence type="ECO:0000313" key="1">
    <source>
        <dbReference type="EMBL" id="MBA4679325.1"/>
    </source>
</evidence>
<dbReference type="EMBL" id="GISG01282992">
    <property type="protein sequence ID" value="MBA4679326.1"/>
    <property type="molecule type" value="Transcribed_RNA"/>
</dbReference>
<reference evidence="1" key="2">
    <citation type="submission" date="2020-07" db="EMBL/GenBank/DDBJ databases">
        <authorList>
            <person name="Vera ALvarez R."/>
            <person name="Arias-Moreno D.M."/>
            <person name="Jimenez-Jacinto V."/>
            <person name="Jimenez-Bremont J.F."/>
            <person name="Swaminathan K."/>
            <person name="Moose S.P."/>
            <person name="Guerrero-Gonzalez M.L."/>
            <person name="Marino-Ramirez L."/>
            <person name="Landsman D."/>
            <person name="Rodriguez-Kessler M."/>
            <person name="Delgado-Sanchez P."/>
        </authorList>
    </citation>
    <scope>NUCLEOTIDE SEQUENCE</scope>
    <source>
        <tissue evidence="1">Cladode</tissue>
    </source>
</reference>
<sequence length="123" mass="13673">MITISSSNISLHCDKILSVPVFADFTRNPSIDETVASNRLADRYPFTSNLDFITPPSRLVITSGVSGESKVITKHKDNKFIIIRGRSESAGGAPNIILKVKQFLWRQTESLQSHGISREKSQK</sequence>
<accession>A0A7C9F5Y4</accession>
<protein>
    <submittedName>
        <fullName evidence="1">Uncharacterized protein</fullName>
    </submittedName>
</protein>
<reference evidence="1" key="1">
    <citation type="journal article" date="2013" name="J. Plant Res.">
        <title>Effect of fungi and light on seed germination of three Opuntia species from semiarid lands of central Mexico.</title>
        <authorList>
            <person name="Delgado-Sanchez P."/>
            <person name="Jimenez-Bremont J.F."/>
            <person name="Guerrero-Gonzalez Mde L."/>
            <person name="Flores J."/>
        </authorList>
    </citation>
    <scope>NUCLEOTIDE SEQUENCE</scope>
    <source>
        <tissue evidence="1">Cladode</tissue>
    </source>
</reference>